<proteinExistence type="predicted"/>
<sequence>MEWIQTAASATVVMSFIAGVVSKMAISPLITVMKNLQTSVDKLSEDIKEERERRVDVEKRLIEVEARGKSNTHRLNKLEKE</sequence>
<name>A0A1H0P8A7_SELRU</name>
<evidence type="ECO:0000313" key="4">
    <source>
        <dbReference type="Proteomes" id="UP000182412"/>
    </source>
</evidence>
<reference evidence="3 4" key="1">
    <citation type="submission" date="2016-10" db="EMBL/GenBank/DDBJ databases">
        <authorList>
            <person name="de Groot N.N."/>
        </authorList>
    </citation>
    <scope>NUCLEOTIDE SEQUENCE [LARGE SCALE GENOMIC DNA]</scope>
    <source>
        <strain evidence="3 4">S137</strain>
    </source>
</reference>
<feature type="coiled-coil region" evidence="1">
    <location>
        <begin position="33"/>
        <end position="67"/>
    </location>
</feature>
<evidence type="ECO:0000256" key="1">
    <source>
        <dbReference type="SAM" id="Coils"/>
    </source>
</evidence>
<keyword evidence="2" id="KW-1133">Transmembrane helix</keyword>
<evidence type="ECO:0000313" key="3">
    <source>
        <dbReference type="EMBL" id="SDP01337.1"/>
    </source>
</evidence>
<dbReference type="RefSeq" id="WP_074571503.1">
    <property type="nucleotide sequence ID" value="NZ_FNJQ01000004.1"/>
</dbReference>
<organism evidence="3 4">
    <name type="scientific">Selenomonas ruminantium</name>
    <dbReference type="NCBI Taxonomy" id="971"/>
    <lineage>
        <taxon>Bacteria</taxon>
        <taxon>Bacillati</taxon>
        <taxon>Bacillota</taxon>
        <taxon>Negativicutes</taxon>
        <taxon>Selenomonadales</taxon>
        <taxon>Selenomonadaceae</taxon>
        <taxon>Selenomonas</taxon>
    </lineage>
</organism>
<keyword evidence="1" id="KW-0175">Coiled coil</keyword>
<feature type="transmembrane region" description="Helical" evidence="2">
    <location>
        <begin position="6"/>
        <end position="26"/>
    </location>
</feature>
<accession>A0A1H0P8A7</accession>
<evidence type="ECO:0000256" key="2">
    <source>
        <dbReference type="SAM" id="Phobius"/>
    </source>
</evidence>
<dbReference type="EMBL" id="FNJQ01000004">
    <property type="protein sequence ID" value="SDP01337.1"/>
    <property type="molecule type" value="Genomic_DNA"/>
</dbReference>
<dbReference type="Proteomes" id="UP000182412">
    <property type="component" value="Unassembled WGS sequence"/>
</dbReference>
<keyword evidence="2" id="KW-0812">Transmembrane</keyword>
<gene>
    <name evidence="3" type="ORF">SAMN05216366_104158</name>
</gene>
<dbReference type="AlphaFoldDB" id="A0A1H0P8A7"/>
<protein>
    <submittedName>
        <fullName evidence="3">Uncharacterized protein</fullName>
    </submittedName>
</protein>
<keyword evidence="2" id="KW-0472">Membrane</keyword>